<comment type="similarity">
    <text evidence="2">Belongs to the GMC oxidoreductase family.</text>
</comment>
<reference evidence="10" key="1">
    <citation type="submission" date="2015-08" db="EMBL/GenBank/DDBJ databases">
        <authorList>
            <person name="Varghese N."/>
        </authorList>
    </citation>
    <scope>NUCLEOTIDE SEQUENCE [LARGE SCALE GENOMIC DNA]</scope>
    <source>
        <strain evidence="10">DSM 18181</strain>
    </source>
</reference>
<evidence type="ECO:0000256" key="5">
    <source>
        <dbReference type="ARBA" id="ARBA00023002"/>
    </source>
</evidence>
<dbReference type="PANTHER" id="PTHR42784:SF1">
    <property type="entry name" value="PYRANOSE 2-OXIDASE"/>
    <property type="match status" value="1"/>
</dbReference>
<dbReference type="SUPFAM" id="SSF51905">
    <property type="entry name" value="FAD/NAD(P)-binding domain"/>
    <property type="match status" value="1"/>
</dbReference>
<dbReference type="Pfam" id="PF05199">
    <property type="entry name" value="GMC_oxred_C"/>
    <property type="match status" value="1"/>
</dbReference>
<evidence type="ECO:0000256" key="3">
    <source>
        <dbReference type="ARBA" id="ARBA00022630"/>
    </source>
</evidence>
<keyword evidence="5" id="KW-0560">Oxidoreductase</keyword>
<dbReference type="InterPro" id="IPR007867">
    <property type="entry name" value="GMC_OxRtase_C"/>
</dbReference>
<dbReference type="EMBL" id="CYHF01000006">
    <property type="protein sequence ID" value="CUA97804.1"/>
    <property type="molecule type" value="Genomic_DNA"/>
</dbReference>
<dbReference type="RefSeq" id="WP_055450766.1">
    <property type="nucleotide sequence ID" value="NZ_CYHF01000006.1"/>
</dbReference>
<keyword evidence="4" id="KW-0274">FAD</keyword>
<evidence type="ECO:0000313" key="10">
    <source>
        <dbReference type="Proteomes" id="UP000183649"/>
    </source>
</evidence>
<dbReference type="InterPro" id="IPR036188">
    <property type="entry name" value="FAD/NAD-bd_sf"/>
</dbReference>
<comment type="cofactor">
    <cofactor evidence="1">
        <name>FAD</name>
        <dbReference type="ChEBI" id="CHEBI:57692"/>
    </cofactor>
</comment>
<evidence type="ECO:0000256" key="1">
    <source>
        <dbReference type="ARBA" id="ARBA00001974"/>
    </source>
</evidence>
<organism evidence="9 10">
    <name type="scientific">Thiomonas bhubaneswarensis</name>
    <dbReference type="NCBI Taxonomy" id="339866"/>
    <lineage>
        <taxon>Bacteria</taxon>
        <taxon>Pseudomonadati</taxon>
        <taxon>Pseudomonadota</taxon>
        <taxon>Betaproteobacteria</taxon>
        <taxon>Burkholderiales</taxon>
        <taxon>Thiomonas</taxon>
    </lineage>
</organism>
<dbReference type="GO" id="GO:0071949">
    <property type="term" value="F:FAD binding"/>
    <property type="evidence" value="ECO:0007669"/>
    <property type="project" value="InterPro"/>
</dbReference>
<dbReference type="AlphaFoldDB" id="A0A0K6I3S4"/>
<dbReference type="GO" id="GO:0016614">
    <property type="term" value="F:oxidoreductase activity, acting on CH-OH group of donors"/>
    <property type="evidence" value="ECO:0007669"/>
    <property type="project" value="InterPro"/>
</dbReference>
<proteinExistence type="inferred from homology"/>
<dbReference type="InterPro" id="IPR002938">
    <property type="entry name" value="FAD-bd"/>
</dbReference>
<dbReference type="InterPro" id="IPR000172">
    <property type="entry name" value="GMC_OxRdtase_N"/>
</dbReference>
<accession>A0A0K6I3S4</accession>
<evidence type="ECO:0000259" key="8">
    <source>
        <dbReference type="Pfam" id="PF05199"/>
    </source>
</evidence>
<protein>
    <submittedName>
        <fullName evidence="9">Choline dehydrogenase or related flavoprotein</fullName>
    </submittedName>
</protein>
<keyword evidence="10" id="KW-1185">Reference proteome</keyword>
<sequence>MADTEPIPDVLVVGSGPAGAMVARDLARSGARVRILEQGSGPPPGTRLLGLLRRKEAMHIAPGVVLLRSLRVGGGSVTFYHTAARPPLAMFARHGIDLEAALQRVLAESPHEPLRDDLLAPIPSLLMQAGRTLGLPWQPLPKMIDQSRCESGQCPPEAFWSTHPLLQQAVAHGADLRTGVQATRVLFEHGRAIGVEARDQGSTRVFRAGRVILSAGGIASPAILQRSGVEAAGQGFFCDPLRIVMAQAPAARQTHDISMSAGYFDTEAGYMLSDITIPANFFRAFAWAAGRPDQLLGYGHTAMIMVKIRDDIEGRIDAHGRPWRRFGPGDKQKMRAGVEQARAVLKAAGARRPYVSPWVAAHPGGSVRLGELLDDSLCCHSPNLHVCDASVIPEPWGLPPTLTLLALGNYLADRLSQH</sequence>
<gene>
    <name evidence="9" type="ORF">Ga0061069_10696</name>
</gene>
<dbReference type="PANTHER" id="PTHR42784">
    <property type="entry name" value="PYRANOSE 2-OXIDASE"/>
    <property type="match status" value="1"/>
</dbReference>
<feature type="domain" description="Glucose-methanol-choline oxidoreductase N-terminal" evidence="6">
    <location>
        <begin position="124"/>
        <end position="230"/>
    </location>
</feature>
<evidence type="ECO:0000313" key="9">
    <source>
        <dbReference type="EMBL" id="CUA97804.1"/>
    </source>
</evidence>
<dbReference type="STRING" id="339866.GCA_001418255_01888"/>
<dbReference type="Pfam" id="PF00732">
    <property type="entry name" value="GMC_oxred_N"/>
    <property type="match status" value="1"/>
</dbReference>
<evidence type="ECO:0000256" key="4">
    <source>
        <dbReference type="ARBA" id="ARBA00022827"/>
    </source>
</evidence>
<feature type="domain" description="Glucose-methanol-choline oxidoreductase C-terminal" evidence="8">
    <location>
        <begin position="328"/>
        <end position="408"/>
    </location>
</feature>
<evidence type="ECO:0000259" key="7">
    <source>
        <dbReference type="Pfam" id="PF01494"/>
    </source>
</evidence>
<dbReference type="Gene3D" id="3.50.50.60">
    <property type="entry name" value="FAD/NAD(P)-binding domain"/>
    <property type="match status" value="3"/>
</dbReference>
<evidence type="ECO:0000259" key="6">
    <source>
        <dbReference type="Pfam" id="PF00732"/>
    </source>
</evidence>
<dbReference type="InterPro" id="IPR051473">
    <property type="entry name" value="P2Ox-like"/>
</dbReference>
<evidence type="ECO:0000256" key="2">
    <source>
        <dbReference type="ARBA" id="ARBA00010790"/>
    </source>
</evidence>
<dbReference type="Pfam" id="PF01494">
    <property type="entry name" value="FAD_binding_3"/>
    <property type="match status" value="1"/>
</dbReference>
<keyword evidence="3" id="KW-0285">Flavoprotein</keyword>
<dbReference type="OrthoDB" id="9800167at2"/>
<feature type="domain" description="FAD-binding" evidence="7">
    <location>
        <begin position="9"/>
        <end position="47"/>
    </location>
</feature>
<dbReference type="Proteomes" id="UP000183649">
    <property type="component" value="Unassembled WGS sequence"/>
</dbReference>
<name>A0A0K6I3S4_9BURK</name>